<reference evidence="2" key="1">
    <citation type="submission" date="2022-11" db="UniProtKB">
        <authorList>
            <consortium name="WormBaseParasite"/>
        </authorList>
    </citation>
    <scope>IDENTIFICATION</scope>
</reference>
<proteinExistence type="predicted"/>
<sequence>MRKIMPETQLNPLDGYILCSGLKNLIFTPSLGQGIIDFHTVEAKYTWSTKVIHDGARIFCSFN</sequence>
<organism evidence="1 2">
    <name type="scientific">Romanomermis culicivorax</name>
    <name type="common">Nematode worm</name>
    <dbReference type="NCBI Taxonomy" id="13658"/>
    <lineage>
        <taxon>Eukaryota</taxon>
        <taxon>Metazoa</taxon>
        <taxon>Ecdysozoa</taxon>
        <taxon>Nematoda</taxon>
        <taxon>Enoplea</taxon>
        <taxon>Dorylaimia</taxon>
        <taxon>Mermithida</taxon>
        <taxon>Mermithoidea</taxon>
        <taxon>Mermithidae</taxon>
        <taxon>Romanomermis</taxon>
    </lineage>
</organism>
<evidence type="ECO:0000313" key="2">
    <source>
        <dbReference type="WBParaSite" id="nRc.2.0.1.t47889-RA"/>
    </source>
</evidence>
<keyword evidence="1" id="KW-1185">Reference proteome</keyword>
<accession>A0A915L9Z6</accession>
<evidence type="ECO:0000313" key="1">
    <source>
        <dbReference type="Proteomes" id="UP000887565"/>
    </source>
</evidence>
<protein>
    <submittedName>
        <fullName evidence="2">Uncharacterized protein</fullName>
    </submittedName>
</protein>
<dbReference type="Proteomes" id="UP000887565">
    <property type="component" value="Unplaced"/>
</dbReference>
<name>A0A915L9Z6_ROMCU</name>
<dbReference type="AlphaFoldDB" id="A0A915L9Z6"/>
<dbReference type="WBParaSite" id="nRc.2.0.1.t47889-RA">
    <property type="protein sequence ID" value="nRc.2.0.1.t47889-RA"/>
    <property type="gene ID" value="nRc.2.0.1.g47889"/>
</dbReference>